<sequence>MNREDSRVLKQKLGFIKIGMGSEDRNFWITDIGGRFRGLYCFGCKEMRKSLSAPTTATTSASKKSGDIPPLSNGKAVAITPSSSSAGSQKKGKTTAPSSSTAADVGAKRKHYVKNAVVRMHWLGYEAVHF</sequence>
<dbReference type="AlphaFoldDB" id="A0A4Y7IJF3"/>
<accession>A0A4Y7IJF3</accession>
<gene>
    <name evidence="2" type="ORF">C5167_040527</name>
</gene>
<dbReference type="EMBL" id="CM010715">
    <property type="protein sequence ID" value="RZC47585.1"/>
    <property type="molecule type" value="Genomic_DNA"/>
</dbReference>
<name>A0A4Y7IJF3_PAPSO</name>
<evidence type="ECO:0000256" key="1">
    <source>
        <dbReference type="SAM" id="MobiDB-lite"/>
    </source>
</evidence>
<organism evidence="2 3">
    <name type="scientific">Papaver somniferum</name>
    <name type="common">Opium poppy</name>
    <dbReference type="NCBI Taxonomy" id="3469"/>
    <lineage>
        <taxon>Eukaryota</taxon>
        <taxon>Viridiplantae</taxon>
        <taxon>Streptophyta</taxon>
        <taxon>Embryophyta</taxon>
        <taxon>Tracheophyta</taxon>
        <taxon>Spermatophyta</taxon>
        <taxon>Magnoliopsida</taxon>
        <taxon>Ranunculales</taxon>
        <taxon>Papaveraceae</taxon>
        <taxon>Papaveroideae</taxon>
        <taxon>Papaver</taxon>
    </lineage>
</organism>
<reference evidence="2 3" key="1">
    <citation type="journal article" date="2018" name="Science">
        <title>The opium poppy genome and morphinan production.</title>
        <authorList>
            <person name="Guo L."/>
            <person name="Winzer T."/>
            <person name="Yang X."/>
            <person name="Li Y."/>
            <person name="Ning Z."/>
            <person name="He Z."/>
            <person name="Teodor R."/>
            <person name="Lu Y."/>
            <person name="Bowser T.A."/>
            <person name="Graham I.A."/>
            <person name="Ye K."/>
        </authorList>
    </citation>
    <scope>NUCLEOTIDE SEQUENCE [LARGE SCALE GENOMIC DNA]</scope>
    <source>
        <strain evidence="3">cv. HN1</strain>
        <tissue evidence="2">Leaves</tissue>
    </source>
</reference>
<evidence type="ECO:0000313" key="2">
    <source>
        <dbReference type="EMBL" id="RZC47585.1"/>
    </source>
</evidence>
<proteinExistence type="predicted"/>
<protein>
    <submittedName>
        <fullName evidence="2">Uncharacterized protein</fullName>
    </submittedName>
</protein>
<evidence type="ECO:0000313" key="3">
    <source>
        <dbReference type="Proteomes" id="UP000316621"/>
    </source>
</evidence>
<keyword evidence="3" id="KW-1185">Reference proteome</keyword>
<feature type="region of interest" description="Disordered" evidence="1">
    <location>
        <begin position="51"/>
        <end position="105"/>
    </location>
</feature>
<feature type="compositionally biased region" description="Low complexity" evidence="1">
    <location>
        <begin position="51"/>
        <end position="63"/>
    </location>
</feature>
<dbReference type="Gramene" id="RZC47585">
    <property type="protein sequence ID" value="RZC47585"/>
    <property type="gene ID" value="C5167_040527"/>
</dbReference>
<dbReference type="Proteomes" id="UP000316621">
    <property type="component" value="Chromosome 1"/>
</dbReference>